<evidence type="ECO:0000313" key="1">
    <source>
        <dbReference type="EMBL" id="MDX8001091.1"/>
    </source>
</evidence>
<dbReference type="Proteomes" id="UP001271640">
    <property type="component" value="Unassembled WGS sequence"/>
</dbReference>
<dbReference type="EMBL" id="VCDP01000129">
    <property type="protein sequence ID" value="MDX8001091.1"/>
    <property type="molecule type" value="Genomic_DNA"/>
</dbReference>
<keyword evidence="2" id="KW-1185">Reference proteome</keyword>
<comment type="caution">
    <text evidence="1">The sequence shown here is derived from an EMBL/GenBank/DDBJ whole genome shotgun (WGS) entry which is preliminary data.</text>
</comment>
<name>A0ABU4SR14_9GAMM</name>
<gene>
    <name evidence="1" type="ORF">FE394_18310</name>
</gene>
<proteinExistence type="predicted"/>
<evidence type="ECO:0000313" key="2">
    <source>
        <dbReference type="Proteomes" id="UP001271640"/>
    </source>
</evidence>
<organism evidence="1 2">
    <name type="scientific">Xenorhabdus littoralis</name>
    <dbReference type="NCBI Taxonomy" id="2582835"/>
    <lineage>
        <taxon>Bacteria</taxon>
        <taxon>Pseudomonadati</taxon>
        <taxon>Pseudomonadota</taxon>
        <taxon>Gammaproteobacteria</taxon>
        <taxon>Enterobacterales</taxon>
        <taxon>Morganellaceae</taxon>
        <taxon>Xenorhabdus</taxon>
    </lineage>
</organism>
<protein>
    <submittedName>
        <fullName evidence="1">CpmK protein</fullName>
    </submittedName>
</protein>
<accession>A0ABU4SR14</accession>
<reference evidence="2" key="1">
    <citation type="journal article" date="2024" name="Toxins">
        <title>Genome Sequence Analysis of Native Xenorhabdus Strains Isolated from Entomopathogenic Nematodes in Argentina.</title>
        <authorList>
            <person name="Palma L."/>
            <person name="Frizzo L."/>
            <person name="Kaiser S."/>
            <person name="Berry C."/>
            <person name="Caballero P."/>
            <person name="Bode H.B."/>
            <person name="Del Valle E.E."/>
        </authorList>
    </citation>
    <scope>NUCLEOTIDE SEQUENCE [LARGE SCALE GENOMIC DNA]</scope>
    <source>
        <strain evidence="2">Reich</strain>
    </source>
</reference>
<sequence>MVIFVLSFFLSGFCYAINEYEYMDKIQKVLDNQPPLCLDETQWPVSINNGDSVWINAKMESLVDAGLVEPKMKEHKKIWSLTPLGSKEFKRNGDLCYGRIIVKNIDSITYINEKKGFVIFSYYIKSLPEWAKNKSVRVAYSYLDNIVTGINVAKYQVEFERLSSGVIKITGEPSQLDLLY</sequence>